<keyword evidence="3" id="KW-0998">Cell outer membrane</keyword>
<evidence type="ECO:0000256" key="1">
    <source>
        <dbReference type="ARBA" id="ARBA00022729"/>
    </source>
</evidence>
<dbReference type="NCBIfam" id="TIGR03302">
    <property type="entry name" value="OM_YfiO"/>
    <property type="match status" value="1"/>
</dbReference>
<dbReference type="InterPro" id="IPR039565">
    <property type="entry name" value="BamD-like"/>
</dbReference>
<dbReference type="InterPro" id="IPR011990">
    <property type="entry name" value="TPR-like_helical_dom_sf"/>
</dbReference>
<dbReference type="AlphaFoldDB" id="A0A3B0W324"/>
<dbReference type="SUPFAM" id="SSF48452">
    <property type="entry name" value="TPR-like"/>
    <property type="match status" value="2"/>
</dbReference>
<gene>
    <name evidence="5" type="ORF">MNBD_DELTA04-163</name>
</gene>
<evidence type="ECO:0000256" key="3">
    <source>
        <dbReference type="ARBA" id="ARBA00023237"/>
    </source>
</evidence>
<evidence type="ECO:0000313" key="5">
    <source>
        <dbReference type="EMBL" id="VAW37994.1"/>
    </source>
</evidence>
<dbReference type="Gene3D" id="1.25.40.10">
    <property type="entry name" value="Tetratricopeptide repeat domain"/>
    <property type="match status" value="1"/>
</dbReference>
<organism evidence="5">
    <name type="scientific">hydrothermal vent metagenome</name>
    <dbReference type="NCBI Taxonomy" id="652676"/>
    <lineage>
        <taxon>unclassified sequences</taxon>
        <taxon>metagenomes</taxon>
        <taxon>ecological metagenomes</taxon>
    </lineage>
</organism>
<sequence length="267" mass="30481">MLHILDQDTKGYRPVLFSLMLVLILSLAGCATMKNLFGSGNTTIQKSAASLAVEAMDDFNVGKYYTALKSFQEILDRYPFSPQAMLAELKAADCHYYQNEFLEAKTLYQEFENRHPTNEAIPYVMFQIGMCDFNRIDRIDRDTGGARDAIQSFSRLLRAYPDSPYTEEAKARIKAAREFLVNHEYFVAIFYLRTNQYQEAAHRLKYLLATYPNSAIAPKARTLLARIEAGNPPKMGLSRWLPDLSLPDWHLFGPDKDKDTKAKPAKK</sequence>
<evidence type="ECO:0000259" key="4">
    <source>
        <dbReference type="Pfam" id="PF13525"/>
    </source>
</evidence>
<keyword evidence="1" id="KW-0732">Signal</keyword>
<dbReference type="EMBL" id="UOEY01000054">
    <property type="protein sequence ID" value="VAW37994.1"/>
    <property type="molecule type" value="Genomic_DNA"/>
</dbReference>
<keyword evidence="2" id="KW-0472">Membrane</keyword>
<dbReference type="Pfam" id="PF13525">
    <property type="entry name" value="YfiO"/>
    <property type="match status" value="1"/>
</dbReference>
<dbReference type="HAMAP" id="MF_00922">
    <property type="entry name" value="OM_assembly_BamD"/>
    <property type="match status" value="1"/>
</dbReference>
<evidence type="ECO:0000256" key="2">
    <source>
        <dbReference type="ARBA" id="ARBA00023136"/>
    </source>
</evidence>
<proteinExistence type="inferred from homology"/>
<protein>
    <recommendedName>
        <fullName evidence="4">Outer membrane lipoprotein BamD-like domain-containing protein</fullName>
    </recommendedName>
</protein>
<feature type="domain" description="Outer membrane lipoprotein BamD-like" evidence="4">
    <location>
        <begin position="49"/>
        <end position="221"/>
    </location>
</feature>
<accession>A0A3B0W324</accession>
<name>A0A3B0W324_9ZZZZ</name>
<reference evidence="5" key="1">
    <citation type="submission" date="2018-06" db="EMBL/GenBank/DDBJ databases">
        <authorList>
            <person name="Zhirakovskaya E."/>
        </authorList>
    </citation>
    <scope>NUCLEOTIDE SEQUENCE</scope>
</reference>
<dbReference type="InterPro" id="IPR017689">
    <property type="entry name" value="BamD"/>
</dbReference>